<evidence type="ECO:0000313" key="5">
    <source>
        <dbReference type="EMBL" id="CAA9514015.1"/>
    </source>
</evidence>
<dbReference type="GO" id="GO:0006552">
    <property type="term" value="P:L-leucine catabolic process"/>
    <property type="evidence" value="ECO:0007669"/>
    <property type="project" value="TreeGrafter"/>
</dbReference>
<dbReference type="NCBIfam" id="NF004283">
    <property type="entry name" value="PRK05692.1"/>
    <property type="match status" value="1"/>
</dbReference>
<dbReference type="GO" id="GO:0046872">
    <property type="term" value="F:metal ion binding"/>
    <property type="evidence" value="ECO:0007669"/>
    <property type="project" value="UniProtKB-KW"/>
</dbReference>
<gene>
    <name evidence="5" type="ORF">AVDCRST_MAG12-3381</name>
</gene>
<dbReference type="PROSITE" id="PS50991">
    <property type="entry name" value="PYR_CT"/>
    <property type="match status" value="1"/>
</dbReference>
<dbReference type="GO" id="GO:0004419">
    <property type="term" value="F:hydroxymethylglutaryl-CoA lyase activity"/>
    <property type="evidence" value="ECO:0007669"/>
    <property type="project" value="UniProtKB-EC"/>
</dbReference>
<dbReference type="PANTHER" id="PTHR42738">
    <property type="entry name" value="HYDROXYMETHYLGLUTARYL-COA LYASE"/>
    <property type="match status" value="1"/>
</dbReference>
<dbReference type="SUPFAM" id="SSF51569">
    <property type="entry name" value="Aldolase"/>
    <property type="match status" value="1"/>
</dbReference>
<dbReference type="CDD" id="cd07938">
    <property type="entry name" value="DRE_TIM_HMGL"/>
    <property type="match status" value="1"/>
</dbReference>
<comment type="similarity">
    <text evidence="1">Belongs to the HMG-CoA lyase family.</text>
</comment>
<sequence>RFEATSFVSPRAIPQLADAEDVMAGLRAGDGVLYGALIPNERGYERAKAAGVGEVVIVGAATESYCRKNLKMSVDEALDGFAPIAERGQEDGIHVRANVSTVFGDPFEGRPGLDEVLRVVSRVVEAGIDDIALSDTIGIANPRQVFEVFTAVREAHPGVTFGAHFHDTRGLAAANTVAALRAGISTFDSSVGGLGGSPNAPGAGGNAATEDLVYMLAQMGGETGVDLERLMDAADVLERLVGHPLNTRIKRPLLADPGADG</sequence>
<dbReference type="AlphaFoldDB" id="A0A6J4T5Y4"/>
<evidence type="ECO:0000256" key="2">
    <source>
        <dbReference type="ARBA" id="ARBA00022723"/>
    </source>
</evidence>
<dbReference type="PANTHER" id="PTHR42738:SF7">
    <property type="entry name" value="HYDROXYMETHYLGLUTARYL-COA LYASE"/>
    <property type="match status" value="1"/>
</dbReference>
<keyword evidence="3 5" id="KW-0456">Lyase</keyword>
<feature type="domain" description="Pyruvate carboxyltransferase" evidence="4">
    <location>
        <begin position="1"/>
        <end position="231"/>
    </location>
</feature>
<evidence type="ECO:0000256" key="1">
    <source>
        <dbReference type="ARBA" id="ARBA00009405"/>
    </source>
</evidence>
<organism evidence="5">
    <name type="scientific">uncultured Rubrobacteraceae bacterium</name>
    <dbReference type="NCBI Taxonomy" id="349277"/>
    <lineage>
        <taxon>Bacteria</taxon>
        <taxon>Bacillati</taxon>
        <taxon>Actinomycetota</taxon>
        <taxon>Rubrobacteria</taxon>
        <taxon>Rubrobacterales</taxon>
        <taxon>Rubrobacteraceae</taxon>
        <taxon>environmental samples</taxon>
    </lineage>
</organism>
<dbReference type="InterPro" id="IPR000891">
    <property type="entry name" value="PYR_CT"/>
</dbReference>
<evidence type="ECO:0000259" key="4">
    <source>
        <dbReference type="PROSITE" id="PS50991"/>
    </source>
</evidence>
<dbReference type="Gene3D" id="3.20.20.70">
    <property type="entry name" value="Aldolase class I"/>
    <property type="match status" value="1"/>
</dbReference>
<dbReference type="InterPro" id="IPR013785">
    <property type="entry name" value="Aldolase_TIM"/>
</dbReference>
<dbReference type="GO" id="GO:0046951">
    <property type="term" value="P:ketone body biosynthetic process"/>
    <property type="evidence" value="ECO:0007669"/>
    <property type="project" value="TreeGrafter"/>
</dbReference>
<evidence type="ECO:0000256" key="3">
    <source>
        <dbReference type="ARBA" id="ARBA00023239"/>
    </source>
</evidence>
<protein>
    <submittedName>
        <fullName evidence="5">Hydroxymethylglutaryl-CoA lyase</fullName>
        <ecNumber evidence="5">4.1.3.4</ecNumber>
    </submittedName>
</protein>
<reference evidence="5" key="1">
    <citation type="submission" date="2020-02" db="EMBL/GenBank/DDBJ databases">
        <authorList>
            <person name="Meier V. D."/>
        </authorList>
    </citation>
    <scope>NUCLEOTIDE SEQUENCE</scope>
    <source>
        <strain evidence="5">AVDCRST_MAG12</strain>
    </source>
</reference>
<dbReference type="EMBL" id="CADCVK010000473">
    <property type="protein sequence ID" value="CAA9514015.1"/>
    <property type="molecule type" value="Genomic_DNA"/>
</dbReference>
<feature type="non-terminal residue" evidence="5">
    <location>
        <position position="1"/>
    </location>
</feature>
<accession>A0A6J4T5Y4</accession>
<name>A0A6J4T5Y4_9ACTN</name>
<proteinExistence type="inferred from homology"/>
<dbReference type="InterPro" id="IPR043594">
    <property type="entry name" value="HMGL"/>
</dbReference>
<keyword evidence="2" id="KW-0479">Metal-binding</keyword>
<dbReference type="Pfam" id="PF00682">
    <property type="entry name" value="HMGL-like"/>
    <property type="match status" value="1"/>
</dbReference>
<dbReference type="EC" id="4.1.3.4" evidence="5"/>